<reference evidence="1" key="1">
    <citation type="submission" date="2022-08" db="EMBL/GenBank/DDBJ databases">
        <authorList>
            <consortium name="DOE Joint Genome Institute"/>
            <person name="Min B."/>
            <person name="Riley R."/>
            <person name="Sierra-Patev S."/>
            <person name="Naranjo-Ortiz M."/>
            <person name="Looney B."/>
            <person name="Konkel Z."/>
            <person name="Slot J.C."/>
            <person name="Sakamoto Y."/>
            <person name="Steenwyk J.L."/>
            <person name="Rokas A."/>
            <person name="Carro J."/>
            <person name="Camarero S."/>
            <person name="Ferreira P."/>
            <person name="Molpeceres G."/>
            <person name="Ruiz-Duenas F.J."/>
            <person name="Serrano A."/>
            <person name="Henrissat B."/>
            <person name="Drula E."/>
            <person name="Hughes K.W."/>
            <person name="Mata J.L."/>
            <person name="Ishikawa N.K."/>
            <person name="Vargas-Isla R."/>
            <person name="Ushijima S."/>
            <person name="Smith C.A."/>
            <person name="Ahrendt S."/>
            <person name="Andreopoulos W."/>
            <person name="He G."/>
            <person name="Labutti K."/>
            <person name="Lipzen A."/>
            <person name="Ng V."/>
            <person name="Sandor L."/>
            <person name="Barry K."/>
            <person name="Martinez A.T."/>
            <person name="Xiao Y."/>
            <person name="Gibbons J.G."/>
            <person name="Terashima K."/>
            <person name="Hibbett D.S."/>
            <person name="Grigoriev I.V."/>
        </authorList>
    </citation>
    <scope>NUCLEOTIDE SEQUENCE</scope>
    <source>
        <strain evidence="1">TFB9207</strain>
    </source>
</reference>
<protein>
    <submittedName>
        <fullName evidence="1">Uncharacterized protein</fullName>
    </submittedName>
</protein>
<dbReference type="Proteomes" id="UP001163846">
    <property type="component" value="Unassembled WGS sequence"/>
</dbReference>
<keyword evidence="2" id="KW-1185">Reference proteome</keyword>
<sequence>MPILSGLSTNRNKLRICVAFEYRGPKHPNSFHSSILLVPKSTGSSSSTTWKFHGTNALRPPDITGQTQIQDIIVNDNIPWRYESKETEVRTIRLQALMFLGKLSADIGISELDAILRDHVAVVQDDPSWNCNAWTTSAIEAIHEQGIIDIPISAQMIMGNGKKFAICTKLDYTVPVPTCDIYGQNIDSLVTTGLE</sequence>
<name>A0AA38PCV5_9AGAR</name>
<dbReference type="EMBL" id="MU806073">
    <property type="protein sequence ID" value="KAJ3840578.1"/>
    <property type="molecule type" value="Genomic_DNA"/>
</dbReference>
<dbReference type="AlphaFoldDB" id="A0AA38PCV5"/>
<comment type="caution">
    <text evidence="1">The sequence shown here is derived from an EMBL/GenBank/DDBJ whole genome shotgun (WGS) entry which is preliminary data.</text>
</comment>
<organism evidence="1 2">
    <name type="scientific">Lentinula raphanica</name>
    <dbReference type="NCBI Taxonomy" id="153919"/>
    <lineage>
        <taxon>Eukaryota</taxon>
        <taxon>Fungi</taxon>
        <taxon>Dikarya</taxon>
        <taxon>Basidiomycota</taxon>
        <taxon>Agaricomycotina</taxon>
        <taxon>Agaricomycetes</taxon>
        <taxon>Agaricomycetidae</taxon>
        <taxon>Agaricales</taxon>
        <taxon>Marasmiineae</taxon>
        <taxon>Omphalotaceae</taxon>
        <taxon>Lentinula</taxon>
    </lineage>
</organism>
<accession>A0AA38PCV5</accession>
<evidence type="ECO:0000313" key="1">
    <source>
        <dbReference type="EMBL" id="KAJ3840578.1"/>
    </source>
</evidence>
<dbReference type="InterPro" id="IPR054208">
    <property type="entry name" value="DUF6914"/>
</dbReference>
<dbReference type="Pfam" id="PF21858">
    <property type="entry name" value="DUF6914"/>
    <property type="match status" value="1"/>
</dbReference>
<proteinExistence type="predicted"/>
<evidence type="ECO:0000313" key="2">
    <source>
        <dbReference type="Proteomes" id="UP001163846"/>
    </source>
</evidence>
<gene>
    <name evidence="1" type="ORF">F5878DRAFT_640280</name>
</gene>